<sequence length="82" mass="9489">MKFSAEDVQRYLKCVHDANPIHHSIVPGQLIVQYIIKDCHDYYEVKYLRPVGVNEDIRVVSHDSGYVCQNAFGEDVIRIVIK</sequence>
<accession>K9AY21</accession>
<dbReference type="PATRIC" id="fig|1229783.3.peg.1559"/>
<reference evidence="1 2" key="1">
    <citation type="journal article" date="2013" name="Genome Announc.">
        <title>Genome Sequence of Staphylococcus massiliensis Strain S46, Isolated from the Surface of Healthy Human Skin.</title>
        <authorList>
            <person name="Srivastav R."/>
            <person name="Singh A."/>
            <person name="Jangir P.K."/>
            <person name="Kumari C."/>
            <person name="Muduli S."/>
            <person name="Sharma R."/>
        </authorList>
    </citation>
    <scope>NUCLEOTIDE SEQUENCE [LARGE SCALE GENOMIC DNA]</scope>
    <source>
        <strain evidence="1 2">S46</strain>
    </source>
</reference>
<dbReference type="STRING" id="1229783.C273_07732"/>
<evidence type="ECO:0000313" key="1">
    <source>
        <dbReference type="EMBL" id="EKU47447.1"/>
    </source>
</evidence>
<comment type="caution">
    <text evidence="1">The sequence shown here is derived from an EMBL/GenBank/DDBJ whole genome shotgun (WGS) entry which is preliminary data.</text>
</comment>
<dbReference type="OrthoDB" id="2399280at2"/>
<evidence type="ECO:0000313" key="2">
    <source>
        <dbReference type="Proteomes" id="UP000009885"/>
    </source>
</evidence>
<name>K9AY21_9STAP</name>
<dbReference type="RefSeq" id="WP_009383877.1">
    <property type="nucleotide sequence ID" value="NZ_AMSQ01000011.1"/>
</dbReference>
<organism evidence="1 2">
    <name type="scientific">Staphylococcus massiliensis S46</name>
    <dbReference type="NCBI Taxonomy" id="1229783"/>
    <lineage>
        <taxon>Bacteria</taxon>
        <taxon>Bacillati</taxon>
        <taxon>Bacillota</taxon>
        <taxon>Bacilli</taxon>
        <taxon>Bacillales</taxon>
        <taxon>Staphylococcaceae</taxon>
        <taxon>Staphylococcus</taxon>
    </lineage>
</organism>
<proteinExistence type="predicted"/>
<dbReference type="EMBL" id="AMSQ01000011">
    <property type="protein sequence ID" value="EKU47447.1"/>
    <property type="molecule type" value="Genomic_DNA"/>
</dbReference>
<keyword evidence="2" id="KW-1185">Reference proteome</keyword>
<gene>
    <name evidence="1" type="ORF">C273_07732</name>
</gene>
<protein>
    <submittedName>
        <fullName evidence="1">Uncharacterized protein</fullName>
    </submittedName>
</protein>
<dbReference type="Proteomes" id="UP000009885">
    <property type="component" value="Unassembled WGS sequence"/>
</dbReference>
<dbReference type="AlphaFoldDB" id="K9AY21"/>